<dbReference type="AlphaFoldDB" id="A0A1J5SKN8"/>
<dbReference type="Pfam" id="PF16925">
    <property type="entry name" value="TetR_C_13"/>
    <property type="match status" value="1"/>
</dbReference>
<dbReference type="Gene3D" id="1.10.10.60">
    <property type="entry name" value="Homeodomain-like"/>
    <property type="match status" value="1"/>
</dbReference>
<dbReference type="Gene3D" id="1.10.357.10">
    <property type="entry name" value="Tetracycline Repressor, domain 2"/>
    <property type="match status" value="1"/>
</dbReference>
<keyword evidence="2" id="KW-0238">DNA-binding</keyword>
<evidence type="ECO:0000256" key="3">
    <source>
        <dbReference type="ARBA" id="ARBA00023163"/>
    </source>
</evidence>
<proteinExistence type="predicted"/>
<protein>
    <submittedName>
        <fullName evidence="5">HTH-type transcriptional repressor ComR</fullName>
    </submittedName>
</protein>
<evidence type="ECO:0000256" key="1">
    <source>
        <dbReference type="ARBA" id="ARBA00023015"/>
    </source>
</evidence>
<sequence>MIISYNGPMATFDSSQGNEFRGRGRPREFNIEDALDSAIGVFREKGYHAASIGDLTNAMSLASGSIYKAFKDKRAVFAAAFGRYVSVRSEQLSQRVQTALNGRDKLRATLTFYVESSYGVEGQRGCLVVSSAAELAIFDHEIADMVKESIKRNEIFLVKLIQEGLADGSIKPTVNPKATARLLLCVLQGMRVMGKSGRTKAEMAVVVDVAMKVLD</sequence>
<reference evidence="5" key="1">
    <citation type="submission" date="2016-10" db="EMBL/GenBank/DDBJ databases">
        <title>Sequence of Gallionella enrichment culture.</title>
        <authorList>
            <person name="Poehlein A."/>
            <person name="Muehling M."/>
            <person name="Daniel R."/>
        </authorList>
    </citation>
    <scope>NUCLEOTIDE SEQUENCE</scope>
</reference>
<evidence type="ECO:0000256" key="2">
    <source>
        <dbReference type="ARBA" id="ARBA00023125"/>
    </source>
</evidence>
<evidence type="ECO:0000259" key="4">
    <source>
        <dbReference type="PROSITE" id="PS50977"/>
    </source>
</evidence>
<dbReference type="EMBL" id="MLJW01000029">
    <property type="protein sequence ID" value="OIR09007.1"/>
    <property type="molecule type" value="Genomic_DNA"/>
</dbReference>
<feature type="domain" description="HTH tetR-type" evidence="4">
    <location>
        <begin position="28"/>
        <end position="88"/>
    </location>
</feature>
<dbReference type="InterPro" id="IPR011075">
    <property type="entry name" value="TetR_C"/>
</dbReference>
<dbReference type="InterPro" id="IPR001647">
    <property type="entry name" value="HTH_TetR"/>
</dbReference>
<dbReference type="GO" id="GO:0003677">
    <property type="term" value="F:DNA binding"/>
    <property type="evidence" value="ECO:0007669"/>
    <property type="project" value="UniProtKB-KW"/>
</dbReference>
<organism evidence="5">
    <name type="scientific">mine drainage metagenome</name>
    <dbReference type="NCBI Taxonomy" id="410659"/>
    <lineage>
        <taxon>unclassified sequences</taxon>
        <taxon>metagenomes</taxon>
        <taxon>ecological metagenomes</taxon>
    </lineage>
</organism>
<keyword evidence="3" id="KW-0804">Transcription</keyword>
<dbReference type="PANTHER" id="PTHR47506">
    <property type="entry name" value="TRANSCRIPTIONAL REGULATORY PROTEIN"/>
    <property type="match status" value="1"/>
</dbReference>
<dbReference type="PANTHER" id="PTHR47506:SF10">
    <property type="entry name" value="TRANSCRIPTIONAL REGULATORY PROTEIN"/>
    <property type="match status" value="1"/>
</dbReference>
<dbReference type="Pfam" id="PF00440">
    <property type="entry name" value="TetR_N"/>
    <property type="match status" value="1"/>
</dbReference>
<gene>
    <name evidence="5" type="primary">comR_1</name>
    <name evidence="5" type="ORF">GALL_90020</name>
</gene>
<name>A0A1J5SKN8_9ZZZZ</name>
<evidence type="ECO:0000313" key="5">
    <source>
        <dbReference type="EMBL" id="OIR09007.1"/>
    </source>
</evidence>
<dbReference type="PROSITE" id="PS50977">
    <property type="entry name" value="HTH_TETR_2"/>
    <property type="match status" value="1"/>
</dbReference>
<dbReference type="SUPFAM" id="SSF48498">
    <property type="entry name" value="Tetracyclin repressor-like, C-terminal domain"/>
    <property type="match status" value="1"/>
</dbReference>
<dbReference type="PROSITE" id="PS01081">
    <property type="entry name" value="HTH_TETR_1"/>
    <property type="match status" value="1"/>
</dbReference>
<dbReference type="SUPFAM" id="SSF46689">
    <property type="entry name" value="Homeodomain-like"/>
    <property type="match status" value="1"/>
</dbReference>
<dbReference type="InterPro" id="IPR009057">
    <property type="entry name" value="Homeodomain-like_sf"/>
</dbReference>
<keyword evidence="1" id="KW-0805">Transcription regulation</keyword>
<accession>A0A1J5SKN8</accession>
<dbReference type="InterPro" id="IPR023772">
    <property type="entry name" value="DNA-bd_HTH_TetR-type_CS"/>
</dbReference>
<dbReference type="InterPro" id="IPR036271">
    <property type="entry name" value="Tet_transcr_reg_TetR-rel_C_sf"/>
</dbReference>
<comment type="caution">
    <text evidence="5">The sequence shown here is derived from an EMBL/GenBank/DDBJ whole genome shotgun (WGS) entry which is preliminary data.</text>
</comment>